<organism evidence="1 2">
    <name type="scientific">Trachymyrmex septentrionalis</name>
    <dbReference type="NCBI Taxonomy" id="34720"/>
    <lineage>
        <taxon>Eukaryota</taxon>
        <taxon>Metazoa</taxon>
        <taxon>Ecdysozoa</taxon>
        <taxon>Arthropoda</taxon>
        <taxon>Hexapoda</taxon>
        <taxon>Insecta</taxon>
        <taxon>Pterygota</taxon>
        <taxon>Neoptera</taxon>
        <taxon>Endopterygota</taxon>
        <taxon>Hymenoptera</taxon>
        <taxon>Apocrita</taxon>
        <taxon>Aculeata</taxon>
        <taxon>Formicoidea</taxon>
        <taxon>Formicidae</taxon>
        <taxon>Myrmicinae</taxon>
        <taxon>Trachymyrmex</taxon>
    </lineage>
</organism>
<proteinExistence type="predicted"/>
<evidence type="ECO:0000313" key="1">
    <source>
        <dbReference type="EMBL" id="KYN44244.1"/>
    </source>
</evidence>
<evidence type="ECO:0000313" key="2">
    <source>
        <dbReference type="Proteomes" id="UP000078541"/>
    </source>
</evidence>
<gene>
    <name evidence="1" type="ORF">ALC56_01306</name>
</gene>
<dbReference type="Proteomes" id="UP000078541">
    <property type="component" value="Unassembled WGS sequence"/>
</dbReference>
<dbReference type="EMBL" id="KQ981248">
    <property type="protein sequence ID" value="KYN44244.1"/>
    <property type="molecule type" value="Genomic_DNA"/>
</dbReference>
<sequence length="141" mass="15634">MPRQLEEVDGPLCPAPGYVLFFRTSSTSQSDTPPHSAHFSPPLCQCTTDVDEQRAEVVCVVSPMTHEREKIGTRFANSRLIEKLVRHKNREIIAAGKMREKSLDSLSVYASWHVSTIYNGFQSGTADIINKTPQCAARSAV</sequence>
<keyword evidence="2" id="KW-1185">Reference proteome</keyword>
<name>A0A151K0S3_9HYME</name>
<dbReference type="AlphaFoldDB" id="A0A151K0S3"/>
<accession>A0A151K0S3</accession>
<protein>
    <submittedName>
        <fullName evidence="1">Uncharacterized protein</fullName>
    </submittedName>
</protein>
<reference evidence="1 2" key="1">
    <citation type="submission" date="2016-03" db="EMBL/GenBank/DDBJ databases">
        <title>Trachymyrmex septentrionalis WGS genome.</title>
        <authorList>
            <person name="Nygaard S."/>
            <person name="Hu H."/>
            <person name="Boomsma J."/>
            <person name="Zhang G."/>
        </authorList>
    </citation>
    <scope>NUCLEOTIDE SEQUENCE [LARGE SCALE GENOMIC DNA]</scope>
    <source>
        <strain evidence="1">Tsep2-gDNA-1</strain>
        <tissue evidence="1">Whole body</tissue>
    </source>
</reference>